<sequence length="189" mass="21227">MATIRIRKSSERWSDEDVSARLVIYSEDGIQQLLLKAVSNCKMYQRCSVKLADMGIFHSAHSCRDKIKKLKQDHKQIKDHNNKSGNGRKTSKWYDRLDALLGHRPSFSGTAKTIDSGTMGWEDEMAVELPKDDDELGNELFPIELEISELSPPEIHGSASSSPFSTTKHKGTYKHTVTTLALKEGYASN</sequence>
<dbReference type="InterPro" id="IPR044822">
    <property type="entry name" value="Myb_DNA-bind_4"/>
</dbReference>
<feature type="region of interest" description="Disordered" evidence="1">
    <location>
        <begin position="151"/>
        <end position="170"/>
    </location>
</feature>
<name>A0ABD2GI52_PAGBO</name>
<dbReference type="AlphaFoldDB" id="A0ABD2GI52"/>
<dbReference type="Proteomes" id="UP001619887">
    <property type="component" value="Unassembled WGS sequence"/>
</dbReference>
<comment type="caution">
    <text evidence="3">The sequence shown here is derived from an EMBL/GenBank/DDBJ whole genome shotgun (WGS) entry which is preliminary data.</text>
</comment>
<evidence type="ECO:0000313" key="3">
    <source>
        <dbReference type="EMBL" id="KAL3053413.1"/>
    </source>
</evidence>
<feature type="domain" description="Myb/SANT-like DNA-binding" evidence="2">
    <location>
        <begin position="11"/>
        <end position="100"/>
    </location>
</feature>
<dbReference type="EMBL" id="JBIYXZ010002078">
    <property type="protein sequence ID" value="KAL3053413.1"/>
    <property type="molecule type" value="Genomic_DNA"/>
</dbReference>
<gene>
    <name evidence="3" type="ORF">OYC64_005866</name>
</gene>
<dbReference type="PANTHER" id="PTHR47595:SF1">
    <property type="entry name" value="MYB_SANT-LIKE DNA-BINDING DOMAIN-CONTAINING PROTEIN"/>
    <property type="match status" value="1"/>
</dbReference>
<dbReference type="Pfam" id="PF13837">
    <property type="entry name" value="Myb_DNA-bind_4"/>
    <property type="match status" value="1"/>
</dbReference>
<proteinExistence type="predicted"/>
<reference evidence="3 4" key="2">
    <citation type="journal article" date="2024" name="G3 (Bethesda)">
        <title>The genome of the cryopelagic Antarctic bald notothen, Trematomus borchgrevinki.</title>
        <authorList>
            <person name="Rayamajhi N."/>
            <person name="Rivera-Colon A.G."/>
            <person name="Minhas B.F."/>
            <person name="Cheng C.C."/>
            <person name="Catchen J.M."/>
        </authorList>
    </citation>
    <scope>NUCLEOTIDE SEQUENCE [LARGE SCALE GENOMIC DNA]</scope>
    <source>
        <strain evidence="3">AGRC-2024</strain>
    </source>
</reference>
<organism evidence="3 4">
    <name type="scientific">Pagothenia borchgrevinki</name>
    <name type="common">Bald rockcod</name>
    <name type="synonym">Trematomus borchgrevinki</name>
    <dbReference type="NCBI Taxonomy" id="8213"/>
    <lineage>
        <taxon>Eukaryota</taxon>
        <taxon>Metazoa</taxon>
        <taxon>Chordata</taxon>
        <taxon>Craniata</taxon>
        <taxon>Vertebrata</taxon>
        <taxon>Euteleostomi</taxon>
        <taxon>Actinopterygii</taxon>
        <taxon>Neopterygii</taxon>
        <taxon>Teleostei</taxon>
        <taxon>Neoteleostei</taxon>
        <taxon>Acanthomorphata</taxon>
        <taxon>Eupercaria</taxon>
        <taxon>Perciformes</taxon>
        <taxon>Notothenioidei</taxon>
        <taxon>Nototheniidae</taxon>
        <taxon>Pagothenia</taxon>
    </lineage>
</organism>
<accession>A0ABD2GI52</accession>
<evidence type="ECO:0000313" key="4">
    <source>
        <dbReference type="Proteomes" id="UP001619887"/>
    </source>
</evidence>
<reference evidence="3 4" key="1">
    <citation type="journal article" date="2022" name="G3 (Bethesda)">
        <title>Evaluating Illumina-, Nanopore-, and PacBio-based genome assembly strategies with the bald notothen, Trematomus borchgrevinki.</title>
        <authorList>
            <person name="Rayamajhi N."/>
            <person name="Cheng C.C."/>
            <person name="Catchen J.M."/>
        </authorList>
    </citation>
    <scope>NUCLEOTIDE SEQUENCE [LARGE SCALE GENOMIC DNA]</scope>
    <source>
        <strain evidence="3">AGRC-2024</strain>
    </source>
</reference>
<evidence type="ECO:0000259" key="2">
    <source>
        <dbReference type="Pfam" id="PF13837"/>
    </source>
</evidence>
<dbReference type="Gene3D" id="1.10.10.60">
    <property type="entry name" value="Homeodomain-like"/>
    <property type="match status" value="1"/>
</dbReference>
<dbReference type="PANTHER" id="PTHR47595">
    <property type="entry name" value="HEAT SHOCK 70 KDA PROTEIN 14"/>
    <property type="match status" value="1"/>
</dbReference>
<keyword evidence="4" id="KW-1185">Reference proteome</keyword>
<protein>
    <recommendedName>
        <fullName evidence="2">Myb/SANT-like DNA-binding domain-containing protein</fullName>
    </recommendedName>
</protein>
<evidence type="ECO:0000256" key="1">
    <source>
        <dbReference type="SAM" id="MobiDB-lite"/>
    </source>
</evidence>